<evidence type="ECO:0000313" key="14">
    <source>
        <dbReference type="Proteomes" id="UP000183613"/>
    </source>
</evidence>
<dbReference type="EMBL" id="FNUD01000002">
    <property type="protein sequence ID" value="SEE97460.1"/>
    <property type="molecule type" value="Genomic_DNA"/>
</dbReference>
<evidence type="ECO:0000256" key="10">
    <source>
        <dbReference type="RuleBase" id="RU003969"/>
    </source>
</evidence>
<evidence type="ECO:0000259" key="11">
    <source>
        <dbReference type="PROSITE" id="PS00623"/>
    </source>
</evidence>
<evidence type="ECO:0000313" key="13">
    <source>
        <dbReference type="EMBL" id="SEE97460.1"/>
    </source>
</evidence>
<evidence type="ECO:0000256" key="8">
    <source>
        <dbReference type="PIRSR" id="PIRSR000137-2"/>
    </source>
</evidence>
<dbReference type="Proteomes" id="UP000183613">
    <property type="component" value="Unassembled WGS sequence"/>
</dbReference>
<dbReference type="PATRIC" id="fig|882211.3.peg.4258"/>
<name>A0A0J6FYL6_PSEDM</name>
<keyword evidence="5" id="KW-0560">Oxidoreductase</keyword>
<dbReference type="GO" id="GO:0008812">
    <property type="term" value="F:choline dehydrogenase activity"/>
    <property type="evidence" value="ECO:0007669"/>
    <property type="project" value="UniProtKB-UniRule"/>
</dbReference>
<keyword evidence="6" id="KW-0520">NAD</keyword>
<dbReference type="PANTHER" id="PTHR11552:SF147">
    <property type="entry name" value="CHOLINE DEHYDROGENASE, MITOCHONDRIAL"/>
    <property type="match status" value="1"/>
</dbReference>
<dbReference type="PANTHER" id="PTHR11552">
    <property type="entry name" value="GLUCOSE-METHANOL-CHOLINE GMC OXIDOREDUCTASE"/>
    <property type="match status" value="1"/>
</dbReference>
<comment type="cofactor">
    <cofactor evidence="1 8">
        <name>FAD</name>
        <dbReference type="ChEBI" id="CHEBI:57692"/>
    </cofactor>
</comment>
<dbReference type="SUPFAM" id="SSF51905">
    <property type="entry name" value="FAD/NAD(P)-binding domain"/>
    <property type="match status" value="1"/>
</dbReference>
<keyword evidence="4 8" id="KW-0274">FAD</keyword>
<evidence type="ECO:0000256" key="5">
    <source>
        <dbReference type="ARBA" id="ARBA00023002"/>
    </source>
</evidence>
<reference evidence="13" key="1">
    <citation type="submission" date="2016-10" db="EMBL/GenBank/DDBJ databases">
        <authorList>
            <person name="Varghese N."/>
            <person name="Submissions S."/>
        </authorList>
    </citation>
    <scope>NUCLEOTIDE SEQUENCE [LARGE SCALE GENOMIC DNA]</scope>
    <source>
        <strain evidence="13">LMG 25555</strain>
    </source>
</reference>
<feature type="domain" description="Glucose-methanol-choline oxidoreductase N-terminal" evidence="11">
    <location>
        <begin position="83"/>
        <end position="106"/>
    </location>
</feature>
<evidence type="ECO:0000259" key="12">
    <source>
        <dbReference type="PROSITE" id="PS00624"/>
    </source>
</evidence>
<dbReference type="NCBIfam" id="NF002550">
    <property type="entry name" value="PRK02106.1"/>
    <property type="match status" value="1"/>
</dbReference>
<comment type="caution">
    <text evidence="13">The sequence shown here is derived from an EMBL/GenBank/DDBJ whole genome shotgun (WGS) entry which is preliminary data.</text>
</comment>
<dbReference type="Gene3D" id="3.50.50.60">
    <property type="entry name" value="FAD/NAD(P)-binding domain"/>
    <property type="match status" value="1"/>
</dbReference>
<comment type="similarity">
    <text evidence="2 9">Belongs to the GMC oxidoreductase family.</text>
</comment>
<keyword evidence="3 9" id="KW-0285">Flavoprotein</keyword>
<evidence type="ECO:0000256" key="3">
    <source>
        <dbReference type="ARBA" id="ARBA00022630"/>
    </source>
</evidence>
<dbReference type="GO" id="GO:0019285">
    <property type="term" value="P:glycine betaine biosynthetic process from choline"/>
    <property type="evidence" value="ECO:0007669"/>
    <property type="project" value="UniProtKB-UniRule"/>
</dbReference>
<feature type="binding site" evidence="8">
    <location>
        <begin position="93"/>
        <end position="96"/>
    </location>
    <ligand>
        <name>FAD</name>
        <dbReference type="ChEBI" id="CHEBI:57692"/>
    </ligand>
</feature>
<dbReference type="EC" id="1.1.99.1" evidence="7 10"/>
<evidence type="ECO:0000256" key="7">
    <source>
        <dbReference type="NCBIfam" id="TIGR01810"/>
    </source>
</evidence>
<dbReference type="PIRSF" id="PIRSF000137">
    <property type="entry name" value="Alcohol_oxidase"/>
    <property type="match status" value="1"/>
</dbReference>
<protein>
    <recommendedName>
        <fullName evidence="7 10">Choline dehydrogenase</fullName>
        <ecNumber evidence="7 10">1.1.99.1</ecNumber>
    </recommendedName>
</protein>
<feature type="domain" description="Glucose-methanol-choline oxidoreductase N-terminal" evidence="12">
    <location>
        <begin position="256"/>
        <end position="270"/>
    </location>
</feature>
<dbReference type="PROSITE" id="PS51257">
    <property type="entry name" value="PROKAR_LIPOPROTEIN"/>
    <property type="match status" value="1"/>
</dbReference>
<gene>
    <name evidence="13" type="ORF">SAMN04489800_3242</name>
</gene>
<dbReference type="PROSITE" id="PS00624">
    <property type="entry name" value="GMC_OXRED_2"/>
    <property type="match status" value="1"/>
</dbReference>
<dbReference type="GO" id="GO:0050660">
    <property type="term" value="F:flavin adenine dinucleotide binding"/>
    <property type="evidence" value="ECO:0007669"/>
    <property type="project" value="InterPro"/>
</dbReference>
<comment type="pathway">
    <text evidence="10">Amine and polyamine biosynthesis; betaine biosynthesis via choline pathway; betaine aldehyde from choline (cytochrome c reductase route): step 1/1.</text>
</comment>
<dbReference type="PROSITE" id="PS00623">
    <property type="entry name" value="GMC_OXRED_1"/>
    <property type="match status" value="1"/>
</dbReference>
<dbReference type="InterPro" id="IPR012132">
    <property type="entry name" value="GMC_OxRdtase"/>
</dbReference>
<evidence type="ECO:0000256" key="9">
    <source>
        <dbReference type="RuleBase" id="RU003968"/>
    </source>
</evidence>
<dbReference type="OrthoDB" id="9785276at2"/>
<dbReference type="GO" id="GO:0016020">
    <property type="term" value="C:membrane"/>
    <property type="evidence" value="ECO:0007669"/>
    <property type="project" value="TreeGrafter"/>
</dbReference>
<evidence type="ECO:0000256" key="4">
    <source>
        <dbReference type="ARBA" id="ARBA00022827"/>
    </source>
</evidence>
<organism evidence="13 14">
    <name type="scientific">Pseudomonas deceptionensis</name>
    <dbReference type="NCBI Taxonomy" id="882211"/>
    <lineage>
        <taxon>Bacteria</taxon>
        <taxon>Pseudomonadati</taxon>
        <taxon>Pseudomonadota</taxon>
        <taxon>Gammaproteobacteria</taxon>
        <taxon>Pseudomonadales</taxon>
        <taxon>Pseudomonadaceae</taxon>
        <taxon>Pseudomonas</taxon>
    </lineage>
</organism>
<accession>A0A0J6FYL6</accession>
<dbReference type="UniPathway" id="UPA00529">
    <property type="reaction ID" value="UER00385"/>
</dbReference>
<dbReference type="NCBIfam" id="TIGR01810">
    <property type="entry name" value="betA"/>
    <property type="match status" value="1"/>
</dbReference>
<dbReference type="AlphaFoldDB" id="A0A0J6FYL6"/>
<feature type="binding site" evidence="8">
    <location>
        <position position="85"/>
    </location>
    <ligand>
        <name>FAD</name>
        <dbReference type="ChEBI" id="CHEBI:57692"/>
    </ligand>
</feature>
<dbReference type="InterPro" id="IPR011533">
    <property type="entry name" value="BetA"/>
</dbReference>
<dbReference type="InterPro" id="IPR007867">
    <property type="entry name" value="GMC_OxRtase_C"/>
</dbReference>
<keyword evidence="14" id="KW-1185">Reference proteome</keyword>
<proteinExistence type="inferred from homology"/>
<dbReference type="Pfam" id="PF05199">
    <property type="entry name" value="GMC_oxred_C"/>
    <property type="match status" value="1"/>
</dbReference>
<evidence type="ECO:0000256" key="1">
    <source>
        <dbReference type="ARBA" id="ARBA00001974"/>
    </source>
</evidence>
<comment type="catalytic activity">
    <reaction evidence="10">
        <text>choline + A = betaine aldehyde + AH2</text>
        <dbReference type="Rhea" id="RHEA:17433"/>
        <dbReference type="ChEBI" id="CHEBI:13193"/>
        <dbReference type="ChEBI" id="CHEBI:15354"/>
        <dbReference type="ChEBI" id="CHEBI:15710"/>
        <dbReference type="ChEBI" id="CHEBI:17499"/>
        <dbReference type="EC" id="1.1.99.1"/>
    </reaction>
</comment>
<dbReference type="Gene3D" id="3.30.560.10">
    <property type="entry name" value="Glucose Oxidase, domain 3"/>
    <property type="match status" value="1"/>
</dbReference>
<dbReference type="InterPro" id="IPR000172">
    <property type="entry name" value="GMC_OxRdtase_N"/>
</dbReference>
<dbReference type="SUPFAM" id="SSF54373">
    <property type="entry name" value="FAD-linked reductases, C-terminal domain"/>
    <property type="match status" value="1"/>
</dbReference>
<sequence length="562" mass="62622">MTVQKYDYIIIGAGSAGCVLANRLSEDPDTSVLVLEFGGSDRSVLIQMPSAFSIPMNTKKYNWRYETEPEPFLDGRRIHCPRGKVLGGSSSINGLVYIRGHAYDFDEWESLGAQGWGYRNCLPYFKRAECYESGGDSYRGQDGPLHTTNGNNMKNPLYGAWVEAGAEAGYIKTDDCNGFMQEGFGAMHMTVKNGVRCSTANAYLRPAMGRPNLTVVTRAMTRHIILEGKRAVGISYDCAGRNHEVFCNREILVSAGPIGSPHLLQRSGIGPAEVLRKAGVEVRHELPGVGENLQDHAEVYIQFGCKEPVTLNSKMDPLSKLMIGLRWLLFKDGLGATNHFEAGGFIRSDKRLLWPDIQFHFLPAAMRYDGNKPIKGHGFMVLTGPNKPKSRGYVRIRSADPYEHPQIQFNYLQREEDREGFRRCIRLTREIIGQPAMDRFRDDEIAPGIHINSDEDIDTFVRANLESTYHPCGSCRMGEDEMAVVDSELRVRGLAGLRVIDSSVFPTEPNGNLNAPTIMLAERASDLVRGRQMLPASEVAVGLAQDWQTSQRTALPERNVRV</sequence>
<dbReference type="InterPro" id="IPR036188">
    <property type="entry name" value="FAD/NAD-bd_sf"/>
</dbReference>
<evidence type="ECO:0000256" key="6">
    <source>
        <dbReference type="ARBA" id="ARBA00023027"/>
    </source>
</evidence>
<evidence type="ECO:0000256" key="2">
    <source>
        <dbReference type="ARBA" id="ARBA00010790"/>
    </source>
</evidence>
<dbReference type="Pfam" id="PF00732">
    <property type="entry name" value="GMC_oxred_N"/>
    <property type="match status" value="1"/>
</dbReference>
<dbReference type="RefSeq" id="WP_048361865.1">
    <property type="nucleotide sequence ID" value="NZ_FNUD01000002.1"/>
</dbReference>